<comment type="caution">
    <text evidence="2">The sequence shown here is derived from an EMBL/GenBank/DDBJ whole genome shotgun (WGS) entry which is preliminary data.</text>
</comment>
<proteinExistence type="predicted"/>
<dbReference type="EMBL" id="LAJY01000147">
    <property type="protein sequence ID" value="KJV10132.1"/>
    <property type="molecule type" value="Genomic_DNA"/>
</dbReference>
<name>A0A0F3IU32_9PROT</name>
<evidence type="ECO:0000313" key="2">
    <source>
        <dbReference type="EMBL" id="KJV10132.1"/>
    </source>
</evidence>
<dbReference type="AlphaFoldDB" id="A0A0F3IU32"/>
<protein>
    <submittedName>
        <fullName evidence="2">Uncharacterized protein</fullName>
    </submittedName>
</protein>
<evidence type="ECO:0000256" key="1">
    <source>
        <dbReference type="SAM" id="MobiDB-lite"/>
    </source>
</evidence>
<dbReference type="RefSeq" id="WP_045775222.1">
    <property type="nucleotide sequence ID" value="NZ_LAJY01000147.1"/>
</dbReference>
<dbReference type="Proteomes" id="UP000033774">
    <property type="component" value="Unassembled WGS sequence"/>
</dbReference>
<sequence>MADRIQGPLTDRGLQLDTRVGGLRSPEKPEKVNERDRKRWRPKIPTMEDLQAIFIDGQILLPLRYFRGHYLDILV</sequence>
<accession>A0A0F3IU32</accession>
<dbReference type="OrthoDB" id="7306765at2"/>
<reference evidence="2 3" key="1">
    <citation type="submission" date="2015-03" db="EMBL/GenBank/DDBJ databases">
        <title>Draft genome sequence of Elstera litoralis.</title>
        <authorList>
            <person name="Rahalkar M.C."/>
            <person name="Dhakephalkar P.K."/>
            <person name="Pore S.D."/>
            <person name="Arora P."/>
            <person name="Kapse N.G."/>
            <person name="Pandit P.S."/>
        </authorList>
    </citation>
    <scope>NUCLEOTIDE SEQUENCE [LARGE SCALE GENOMIC DNA]</scope>
    <source>
        <strain evidence="2 3">Dia-1</strain>
    </source>
</reference>
<feature type="region of interest" description="Disordered" evidence="1">
    <location>
        <begin position="1"/>
        <end position="40"/>
    </location>
</feature>
<gene>
    <name evidence="2" type="ORF">VZ95_07020</name>
</gene>
<keyword evidence="3" id="KW-1185">Reference proteome</keyword>
<feature type="compositionally biased region" description="Basic and acidic residues" evidence="1">
    <location>
        <begin position="25"/>
        <end position="37"/>
    </location>
</feature>
<evidence type="ECO:0000313" key="3">
    <source>
        <dbReference type="Proteomes" id="UP000033774"/>
    </source>
</evidence>
<organism evidence="2 3">
    <name type="scientific">Elstera litoralis</name>
    <dbReference type="NCBI Taxonomy" id="552518"/>
    <lineage>
        <taxon>Bacteria</taxon>
        <taxon>Pseudomonadati</taxon>
        <taxon>Pseudomonadota</taxon>
        <taxon>Alphaproteobacteria</taxon>
        <taxon>Rhodospirillales</taxon>
        <taxon>Rhodospirillaceae</taxon>
        <taxon>Elstera</taxon>
    </lineage>
</organism>